<evidence type="ECO:0000313" key="7">
    <source>
        <dbReference type="EMBL" id="CAB3261101.1"/>
    </source>
</evidence>
<reference evidence="9 10" key="1">
    <citation type="submission" date="2020-04" db="EMBL/GenBank/DDBJ databases">
        <authorList>
            <person name="Wallbank WR R."/>
            <person name="Pardo Diaz C."/>
            <person name="Kozak K."/>
            <person name="Martin S."/>
            <person name="Jiggins C."/>
            <person name="Moest M."/>
            <person name="Warren A I."/>
            <person name="Byers J.R.P. K."/>
            <person name="Montejo-Kovacevich G."/>
            <person name="Yen C E."/>
        </authorList>
    </citation>
    <scope>NUCLEOTIDE SEQUENCE [LARGE SCALE GENOMIC DNA]</scope>
</reference>
<keyword evidence="1" id="KW-0479">Metal-binding</keyword>
<name>A0A8S1BQS0_ARCPL</name>
<dbReference type="Proteomes" id="UP000494106">
    <property type="component" value="Unassembled WGS sequence"/>
</dbReference>
<evidence type="ECO:0000256" key="1">
    <source>
        <dbReference type="ARBA" id="ARBA00022723"/>
    </source>
</evidence>
<organism evidence="8 9">
    <name type="scientific">Arctia plantaginis</name>
    <name type="common">Wood tiger moth</name>
    <name type="synonym">Phalaena plantaginis</name>
    <dbReference type="NCBI Taxonomy" id="874455"/>
    <lineage>
        <taxon>Eukaryota</taxon>
        <taxon>Metazoa</taxon>
        <taxon>Ecdysozoa</taxon>
        <taxon>Arthropoda</taxon>
        <taxon>Hexapoda</taxon>
        <taxon>Insecta</taxon>
        <taxon>Pterygota</taxon>
        <taxon>Neoptera</taxon>
        <taxon>Endopterygota</taxon>
        <taxon>Lepidoptera</taxon>
        <taxon>Glossata</taxon>
        <taxon>Ditrysia</taxon>
        <taxon>Noctuoidea</taxon>
        <taxon>Erebidae</taxon>
        <taxon>Arctiinae</taxon>
        <taxon>Arctia</taxon>
    </lineage>
</organism>
<keyword evidence="2 4" id="KW-0863">Zinc-finger</keyword>
<proteinExistence type="predicted"/>
<dbReference type="OrthoDB" id="8196486at2759"/>
<accession>A0A8S1BQS0</accession>
<evidence type="ECO:0000256" key="4">
    <source>
        <dbReference type="PROSITE-ProRule" id="PRU00027"/>
    </source>
</evidence>
<dbReference type="InterPro" id="IPR003656">
    <property type="entry name" value="Znf_BED"/>
</dbReference>
<evidence type="ECO:0000313" key="8">
    <source>
        <dbReference type="EMBL" id="CAB3262375.1"/>
    </source>
</evidence>
<dbReference type="Proteomes" id="UP000494256">
    <property type="component" value="Unassembled WGS sequence"/>
</dbReference>
<feature type="compositionally biased region" description="Low complexity" evidence="5">
    <location>
        <begin position="77"/>
        <end position="98"/>
    </location>
</feature>
<feature type="region of interest" description="Disordered" evidence="5">
    <location>
        <begin position="69"/>
        <end position="98"/>
    </location>
</feature>
<evidence type="ECO:0000313" key="10">
    <source>
        <dbReference type="Proteomes" id="UP000494256"/>
    </source>
</evidence>
<sequence>MPRPISTVWEHFLVLCETNGKKHVTCSYCSGQYKHAMANKLKEHLWKCKKCPNDVKNVYKQNNVPAILHSSPEATVSPRSSTSSAMAPSPSSSAMDPSAVTALPSSFRFTSVASRNTTFTTQPVSHNDINTALARSIYASGQPMSLLESEL</sequence>
<evidence type="ECO:0000256" key="5">
    <source>
        <dbReference type="SAM" id="MobiDB-lite"/>
    </source>
</evidence>
<dbReference type="GO" id="GO:0008270">
    <property type="term" value="F:zinc ion binding"/>
    <property type="evidence" value="ECO:0007669"/>
    <property type="project" value="UniProtKB-KW"/>
</dbReference>
<keyword evidence="9" id="KW-1185">Reference proteome</keyword>
<gene>
    <name evidence="7" type="ORF">APLA_LOCUS17314</name>
    <name evidence="8" type="ORF">APLA_LOCUS18359</name>
</gene>
<feature type="domain" description="BED-type" evidence="6">
    <location>
        <begin position="3"/>
        <end position="58"/>
    </location>
</feature>
<dbReference type="AlphaFoldDB" id="A0A8S1BQS0"/>
<evidence type="ECO:0000256" key="2">
    <source>
        <dbReference type="ARBA" id="ARBA00022771"/>
    </source>
</evidence>
<dbReference type="EMBL" id="CADEBD010000959">
    <property type="protein sequence ID" value="CAB3261101.1"/>
    <property type="molecule type" value="Genomic_DNA"/>
</dbReference>
<evidence type="ECO:0000313" key="9">
    <source>
        <dbReference type="Proteomes" id="UP000494106"/>
    </source>
</evidence>
<protein>
    <recommendedName>
        <fullName evidence="6">BED-type domain-containing protein</fullName>
    </recommendedName>
</protein>
<keyword evidence="3" id="KW-0862">Zinc</keyword>
<evidence type="ECO:0000256" key="3">
    <source>
        <dbReference type="ARBA" id="ARBA00022833"/>
    </source>
</evidence>
<evidence type="ECO:0000259" key="6">
    <source>
        <dbReference type="PROSITE" id="PS50808"/>
    </source>
</evidence>
<dbReference type="PROSITE" id="PS50808">
    <property type="entry name" value="ZF_BED"/>
    <property type="match status" value="1"/>
</dbReference>
<dbReference type="GO" id="GO:0003677">
    <property type="term" value="F:DNA binding"/>
    <property type="evidence" value="ECO:0007669"/>
    <property type="project" value="InterPro"/>
</dbReference>
<dbReference type="EMBL" id="CADEBC010000958">
    <property type="protein sequence ID" value="CAB3262375.1"/>
    <property type="molecule type" value="Genomic_DNA"/>
</dbReference>
<comment type="caution">
    <text evidence="8">The sequence shown here is derived from an EMBL/GenBank/DDBJ whole genome shotgun (WGS) entry which is preliminary data.</text>
</comment>